<reference evidence="1" key="1">
    <citation type="submission" date="2023-03" db="EMBL/GenBank/DDBJ databases">
        <title>Genome sequence of Brevundimonas nasdae SJTX8.</title>
        <authorList>
            <person name="Liang R."/>
        </authorList>
    </citation>
    <scope>NUCLEOTIDE SEQUENCE</scope>
    <source>
        <strain evidence="1">X8</strain>
    </source>
</reference>
<keyword evidence="1" id="KW-0547">Nucleotide-binding</keyword>
<gene>
    <name evidence="1" type="ORF">PZA08_14685</name>
</gene>
<keyword evidence="1" id="KW-0378">Hydrolase</keyword>
<evidence type="ECO:0000313" key="2">
    <source>
        <dbReference type="Proteomes" id="UP001302493"/>
    </source>
</evidence>
<protein>
    <submittedName>
        <fullName evidence="1">DEAD/DEAH box helicase</fullName>
    </submittedName>
</protein>
<proteinExistence type="predicted"/>
<sequence length="743" mass="80467">MQGFDRLHREVQRWIRDEGWTGLRPIQSRAIDTVLGGETDVIISAATAAGKTEAAFLPLLSRVAEREDEGLSILYVSPLKALINDQHRRLDGLCERLGLPAVRWHGDAPAGPKQRLLKTPAGVVFITPESIEALFLRRSAEVPRLFGRIDAVVIDELHAFLQGPRGLHLACLLRRIELATGQRPRRIGLSATLGDPVAASIWMNPTAPERVVLIEDAAAAINIHLQIRGYLEPNETCASRDGGEVEEPRTALDDIADHAFGVLRGDNHLFFASSRRNVEALADGLRLRSEAAAVPNEFFPHHGSLSRELRETLESRLKAAALPTTAVATTTLELGIDLGGVKSVAQLGAPRSLASLRQRLGRSGRRKGAPAILRVYVRERSLVGAAGPLDALRPETIRAVAAVRLLLQRYVEPPRSGVGLATVAIHQILSLIVERGGVSAGGLFNALCGAGPLVNLDRDLFLALLRGMGDPAVRLIEQAPDGQIMLGELGERLTSNREFYAIFDTDEEWTLRHGVRALGQIPISNVLFVGSVLAFAGRRWRVTGVDDRAKVLNVEPHRAGRLPLFERQSVEPLGDRLAQEMRSVYLSQDLPAYADPAATALLQEGRDAFAAYDLMRHAVLADGPDTHLLLWRGGAMNSVMAVALRAMGAETEVHDLGVTLAQTVPDRARALLESVAAQSPSVSDLSGYVANLSEAKFDAYAPPDVLRRLWEIRHGASVAELSKLAAGAAHAIDMAPPLHLHST</sequence>
<keyword evidence="2" id="KW-1185">Reference proteome</keyword>
<evidence type="ECO:0000313" key="1">
    <source>
        <dbReference type="EMBL" id="WOB78529.1"/>
    </source>
</evidence>
<keyword evidence="1" id="KW-0067">ATP-binding</keyword>
<dbReference type="EMBL" id="CP119180">
    <property type="protein sequence ID" value="WOB78529.1"/>
    <property type="molecule type" value="Genomic_DNA"/>
</dbReference>
<dbReference type="Proteomes" id="UP001302493">
    <property type="component" value="Chromosome"/>
</dbReference>
<accession>A0ACD4VKQ2</accession>
<keyword evidence="1" id="KW-0347">Helicase</keyword>
<name>A0ACD4VKQ2_9CAUL</name>
<organism evidence="1 2">
    <name type="scientific">Brevundimonas nasdae</name>
    <dbReference type="NCBI Taxonomy" id="172043"/>
    <lineage>
        <taxon>Bacteria</taxon>
        <taxon>Pseudomonadati</taxon>
        <taxon>Pseudomonadota</taxon>
        <taxon>Alphaproteobacteria</taxon>
        <taxon>Caulobacterales</taxon>
        <taxon>Caulobacteraceae</taxon>
        <taxon>Brevundimonas</taxon>
    </lineage>
</organism>